<dbReference type="GeneID" id="36290077"/>
<dbReference type="OrthoDB" id="10259622at2759"/>
<dbReference type="PANTHER" id="PTHR46364">
    <property type="entry name" value="OS08G0421900 PROTEIN"/>
    <property type="match status" value="1"/>
</dbReference>
<proteinExistence type="predicted"/>
<dbReference type="InterPro" id="IPR001025">
    <property type="entry name" value="BAH_dom"/>
</dbReference>
<gene>
    <name evidence="3" type="ORF">VC83_07027</name>
</gene>
<evidence type="ECO:0000256" key="1">
    <source>
        <dbReference type="SAM" id="MobiDB-lite"/>
    </source>
</evidence>
<feature type="domain" description="BAH" evidence="2">
    <location>
        <begin position="103"/>
        <end position="233"/>
    </location>
</feature>
<organism evidence="3">
    <name type="scientific">Pseudogymnoascus destructans</name>
    <dbReference type="NCBI Taxonomy" id="655981"/>
    <lineage>
        <taxon>Eukaryota</taxon>
        <taxon>Fungi</taxon>
        <taxon>Dikarya</taxon>
        <taxon>Ascomycota</taxon>
        <taxon>Pezizomycotina</taxon>
        <taxon>Leotiomycetes</taxon>
        <taxon>Thelebolales</taxon>
        <taxon>Thelebolaceae</taxon>
        <taxon>Pseudogymnoascus</taxon>
    </lineage>
</organism>
<dbReference type="VEuPathDB" id="FungiDB:GMDG_04146"/>
<reference evidence="3" key="1">
    <citation type="submission" date="2016-03" db="EMBL/GenBank/DDBJ databases">
        <title>Updated assembly of Pseudogymnoascus destructans, the fungus causing white-nose syndrome of bats.</title>
        <authorList>
            <person name="Palmer J.M."/>
            <person name="Drees K.P."/>
            <person name="Foster J.T."/>
            <person name="Lindner D.L."/>
        </authorList>
    </citation>
    <scope>NUCLEOTIDE SEQUENCE [LARGE SCALE GENOMIC DNA]</scope>
    <source>
        <strain evidence="3">20631-21</strain>
    </source>
</reference>
<feature type="region of interest" description="Disordered" evidence="1">
    <location>
        <begin position="1"/>
        <end position="23"/>
    </location>
</feature>
<accession>A0A177A3U3</accession>
<dbReference type="EMBL" id="KV441402">
    <property type="protein sequence ID" value="OAF56838.1"/>
    <property type="molecule type" value="Genomic_DNA"/>
</dbReference>
<dbReference type="InterPro" id="IPR043151">
    <property type="entry name" value="BAH_sf"/>
</dbReference>
<dbReference type="SMART" id="SM00439">
    <property type="entry name" value="BAH"/>
    <property type="match status" value="1"/>
</dbReference>
<dbReference type="Gene3D" id="2.30.30.490">
    <property type="match status" value="1"/>
</dbReference>
<dbReference type="GO" id="GO:0003682">
    <property type="term" value="F:chromatin binding"/>
    <property type="evidence" value="ECO:0007669"/>
    <property type="project" value="InterPro"/>
</dbReference>
<dbReference type="AlphaFoldDB" id="A0A177A3U3"/>
<dbReference type="InterPro" id="IPR011011">
    <property type="entry name" value="Znf_FYVE_PHD"/>
</dbReference>
<dbReference type="CDD" id="cd04370">
    <property type="entry name" value="BAH"/>
    <property type="match status" value="1"/>
</dbReference>
<dbReference type="eggNOG" id="ENOG502S1KY">
    <property type="taxonomic scope" value="Eukaryota"/>
</dbReference>
<evidence type="ECO:0000313" key="3">
    <source>
        <dbReference type="EMBL" id="OAF56838.1"/>
    </source>
</evidence>
<dbReference type="SUPFAM" id="SSF57903">
    <property type="entry name" value="FYVE/PHD zinc finger"/>
    <property type="match status" value="1"/>
</dbReference>
<dbReference type="RefSeq" id="XP_024322129.1">
    <property type="nucleotide sequence ID" value="XM_024470607.1"/>
</dbReference>
<name>A0A177A3U3_9PEZI</name>
<dbReference type="Proteomes" id="UP000077154">
    <property type="component" value="Unassembled WGS sequence"/>
</dbReference>
<evidence type="ECO:0000259" key="2">
    <source>
        <dbReference type="PROSITE" id="PS51038"/>
    </source>
</evidence>
<sequence length="350" mass="40415">MPPNYHKHPDPAMDSSNLDEDSDLEDNIEKQEVVWTITYPKKPIANSSQRIRKLWNEAQKHESNFHGKGQSKEALNLRYIVEPSTPGPWLGMQNYTKCTIENVDYRKNDFVYVRPPGLELDGDDDERKFYVAHILEIRAKDPRHVYALVAWMYWPDQLVNAHVGGEKPMSLRRWYHGKHELIASNHLDIEDVTSLAGHAPVAQWLEEYDDKIQESLYWRQTFNAITGNLSGLRKHCICKKYYNPDVILVACSNKECDIWMHEECIVNDALTKAHDALPTEPEKNKNKKRSAKRLSVDKLPQDLSYKDAAYRKRLTGKVVDDGNKIRIIDLVNKKISTEKLCCLKCSTALG</sequence>
<protein>
    <recommendedName>
        <fullName evidence="2">BAH domain-containing protein</fullName>
    </recommendedName>
</protein>
<dbReference type="PROSITE" id="PS51038">
    <property type="entry name" value="BAH"/>
    <property type="match status" value="1"/>
</dbReference>